<dbReference type="AlphaFoldDB" id="A0A5C2RRY7"/>
<reference evidence="1" key="1">
    <citation type="journal article" date="2018" name="Genome Biol. Evol.">
        <title>Genomics and development of Lentinus tigrinus, a white-rot wood-decaying mushroom with dimorphic fruiting bodies.</title>
        <authorList>
            <person name="Wu B."/>
            <person name="Xu Z."/>
            <person name="Knudson A."/>
            <person name="Carlson A."/>
            <person name="Chen N."/>
            <person name="Kovaka S."/>
            <person name="LaButti K."/>
            <person name="Lipzen A."/>
            <person name="Pennachio C."/>
            <person name="Riley R."/>
            <person name="Schakwitz W."/>
            <person name="Umezawa K."/>
            <person name="Ohm R.A."/>
            <person name="Grigoriev I.V."/>
            <person name="Nagy L.G."/>
            <person name="Gibbons J."/>
            <person name="Hibbett D."/>
        </authorList>
    </citation>
    <scope>NUCLEOTIDE SEQUENCE [LARGE SCALE GENOMIC DNA]</scope>
    <source>
        <strain evidence="1">ALCF2SS1-6</strain>
    </source>
</reference>
<name>A0A5C2RRY7_9APHY</name>
<dbReference type="Proteomes" id="UP000313359">
    <property type="component" value="Unassembled WGS sequence"/>
</dbReference>
<sequence>MKLAFDHPRMHPASIVHAALLSSFRLSLVAIHTLQPSIQPTGMSTTSSYRPTSAWHLIHSIPLPPSCSSLLCQALYDCKSWYRSWARLSARSRTTTTHVRRRSLPRDRELPAYVRLL</sequence>
<organism evidence="1 2">
    <name type="scientific">Lentinus tigrinus ALCF2SS1-6</name>
    <dbReference type="NCBI Taxonomy" id="1328759"/>
    <lineage>
        <taxon>Eukaryota</taxon>
        <taxon>Fungi</taxon>
        <taxon>Dikarya</taxon>
        <taxon>Basidiomycota</taxon>
        <taxon>Agaricomycotina</taxon>
        <taxon>Agaricomycetes</taxon>
        <taxon>Polyporales</taxon>
        <taxon>Polyporaceae</taxon>
        <taxon>Lentinus</taxon>
    </lineage>
</organism>
<dbReference type="EMBL" id="ML122318">
    <property type="protein sequence ID" value="RPD53659.1"/>
    <property type="molecule type" value="Genomic_DNA"/>
</dbReference>
<proteinExistence type="predicted"/>
<evidence type="ECO:0000313" key="2">
    <source>
        <dbReference type="Proteomes" id="UP000313359"/>
    </source>
</evidence>
<protein>
    <submittedName>
        <fullName evidence="1">Uncharacterized protein</fullName>
    </submittedName>
</protein>
<keyword evidence="2" id="KW-1185">Reference proteome</keyword>
<evidence type="ECO:0000313" key="1">
    <source>
        <dbReference type="EMBL" id="RPD53659.1"/>
    </source>
</evidence>
<gene>
    <name evidence="1" type="ORF">L227DRAFT_384047</name>
</gene>
<accession>A0A5C2RRY7</accession>